<dbReference type="EMBL" id="VJMZ01000001">
    <property type="protein sequence ID" value="TRM12711.1"/>
    <property type="molecule type" value="Genomic_DNA"/>
</dbReference>
<evidence type="ECO:0000313" key="2">
    <source>
        <dbReference type="EMBL" id="TRM12711.1"/>
    </source>
</evidence>
<dbReference type="RefSeq" id="WP_138600783.1">
    <property type="nucleotide sequence ID" value="NZ_VCIA01000001.1"/>
</dbReference>
<dbReference type="Proteomes" id="UP000306980">
    <property type="component" value="Unassembled WGS sequence"/>
</dbReference>
<name>A0A549YLF3_9BACI</name>
<evidence type="ECO:0000313" key="3">
    <source>
        <dbReference type="Proteomes" id="UP000306980"/>
    </source>
</evidence>
<keyword evidence="4" id="KW-1185">Reference proteome</keyword>
<comment type="caution">
    <text evidence="2">The sequence shown here is derived from an EMBL/GenBank/DDBJ whole genome shotgun (WGS) entry which is preliminary data.</text>
</comment>
<accession>A0A549YLF3</accession>
<sequence length="63" mass="7186">MRIISIVTLIITAVAVIFRWRYRIMNTLLAISFLRRLAVIISMNLPAIRQKILPSLFGGQSSK</sequence>
<proteinExistence type="predicted"/>
<dbReference type="Proteomes" id="UP000319280">
    <property type="component" value="Unassembled WGS sequence"/>
</dbReference>
<evidence type="ECO:0000313" key="4">
    <source>
        <dbReference type="Proteomes" id="UP000319280"/>
    </source>
</evidence>
<reference evidence="2 4" key="2">
    <citation type="submission" date="2019-07" db="EMBL/GenBank/DDBJ databases">
        <title>Genomic analysis of Lentibacillus sp. NKC851-2.</title>
        <authorList>
            <person name="Oh Y.J."/>
        </authorList>
    </citation>
    <scope>NUCLEOTIDE SEQUENCE [LARGE SCALE GENOMIC DNA]</scope>
    <source>
        <strain evidence="2 4">NKC851-2</strain>
    </source>
</reference>
<dbReference type="OrthoDB" id="2692040at2"/>
<protein>
    <submittedName>
        <fullName evidence="2">Uncharacterized protein</fullName>
    </submittedName>
</protein>
<reference evidence="1 3" key="1">
    <citation type="submission" date="2019-05" db="EMBL/GenBank/DDBJ databases">
        <title>Genomic analysis of Lentibacillus sp. NKC220-2.</title>
        <authorList>
            <person name="Oh Y.J."/>
        </authorList>
    </citation>
    <scope>NUCLEOTIDE SEQUENCE [LARGE SCALE GENOMIC DNA]</scope>
    <source>
        <strain evidence="1 3">NKC220-2</strain>
    </source>
</reference>
<dbReference type="AlphaFoldDB" id="A0A549YLF3"/>
<evidence type="ECO:0000313" key="1">
    <source>
        <dbReference type="EMBL" id="TMN20972.1"/>
    </source>
</evidence>
<accession>A0A5S3QGF4</accession>
<gene>
    <name evidence="1" type="ORF">FFL34_01725</name>
    <name evidence="2" type="ORF">FH966_13930</name>
</gene>
<dbReference type="EMBL" id="VCIA01000001">
    <property type="protein sequence ID" value="TMN20972.1"/>
    <property type="molecule type" value="Genomic_DNA"/>
</dbReference>
<organism evidence="2 4">
    <name type="scientific">Lentibacillus cibarius</name>
    <dbReference type="NCBI Taxonomy" id="2583219"/>
    <lineage>
        <taxon>Bacteria</taxon>
        <taxon>Bacillati</taxon>
        <taxon>Bacillota</taxon>
        <taxon>Bacilli</taxon>
        <taxon>Bacillales</taxon>
        <taxon>Bacillaceae</taxon>
        <taxon>Lentibacillus</taxon>
    </lineage>
</organism>